<dbReference type="SUPFAM" id="SSF53623">
    <property type="entry name" value="MurD-like peptide ligases, catalytic domain"/>
    <property type="match status" value="1"/>
</dbReference>
<dbReference type="RefSeq" id="WP_343353391.1">
    <property type="nucleotide sequence ID" value="NZ_CP145316.1"/>
</dbReference>
<keyword evidence="2" id="KW-0547">Nucleotide-binding</keyword>
<evidence type="ECO:0000256" key="4">
    <source>
        <dbReference type="SAM" id="Phobius"/>
    </source>
</evidence>
<sequence length="493" mass="56557">MENMFIVDVIAQWVFVVFFAYYGLTNLQWYNYSLKRVIFMHHKFMWHIYYCIVPLILYVGTFFVPSPVANYMLIALSIVYALMIVMWAIKLDKRLKFTLRVIRFVGIFFIFMLFNEVLCYVLGIASALLDLMPLVFAVIVSRIYESVLLNRYIALAEEKLDVMSSLVVICITGSYGKTSIKNFLAQILKEKYRVYATPRSVNTHTGIIADINSNLDYTTEIYIAEAGARLRGDIAIISEFLNPHYAVIGEIGEQHLEYFKNLDNIVETKFELLQSKRLKKAFIFKDNPMPNQLDVNLHKKIIPFPENIRNIKADLEGISFELYIKGEWHYFEAIVLGQFNVINLSAAIYMGIELGLRVEEIQKAIKRLDPVPHRLNKIEANQKIIIDDSFNGNLKGMKEAIRLASLYEGRKIIVTPGVVESKKEANVELARAIDGVFDIAIITGELNSKIISSNIYKTQKIILKDKVMLEDMLKSCSLPNDLVLFSNDAPSYI</sequence>
<feature type="transmembrane region" description="Helical" evidence="4">
    <location>
        <begin position="6"/>
        <end position="24"/>
    </location>
</feature>
<feature type="transmembrane region" description="Helical" evidence="4">
    <location>
        <begin position="44"/>
        <end position="64"/>
    </location>
</feature>
<gene>
    <name evidence="6" type="primary">murF</name>
    <name evidence="6" type="ORF">V3I05_09040</name>
</gene>
<accession>A0ABZ3F6S1</accession>
<evidence type="ECO:0000313" key="7">
    <source>
        <dbReference type="Proteomes" id="UP001434737"/>
    </source>
</evidence>
<dbReference type="InterPro" id="IPR051046">
    <property type="entry name" value="MurCDEF_CellWall_CoF430Synth"/>
</dbReference>
<dbReference type="Proteomes" id="UP001434737">
    <property type="component" value="Chromosome"/>
</dbReference>
<dbReference type="InterPro" id="IPR013221">
    <property type="entry name" value="Mur_ligase_cen"/>
</dbReference>
<dbReference type="PANTHER" id="PTHR43024:SF1">
    <property type="entry name" value="UDP-N-ACETYLMURAMOYL-TRIPEPTIDE--D-ALANYL-D-ALANINE LIGASE"/>
    <property type="match status" value="1"/>
</dbReference>
<keyword evidence="1 6" id="KW-0436">Ligase</keyword>
<dbReference type="InterPro" id="IPR036615">
    <property type="entry name" value="Mur_ligase_C_dom_sf"/>
</dbReference>
<reference evidence="6 7" key="1">
    <citation type="submission" date="2024-02" db="EMBL/GenBank/DDBJ databases">
        <title>Genome and pathogenicity analysis of Helicobacter mastomyrinus isolated from mice.</title>
        <authorList>
            <person name="Zhu L."/>
        </authorList>
    </citation>
    <scope>NUCLEOTIDE SEQUENCE [LARGE SCALE GENOMIC DNA]</scope>
    <source>
        <strain evidence="6 7">Hm-17</strain>
    </source>
</reference>
<proteinExistence type="predicted"/>
<evidence type="ECO:0000256" key="3">
    <source>
        <dbReference type="ARBA" id="ARBA00022840"/>
    </source>
</evidence>
<dbReference type="GO" id="GO:0047480">
    <property type="term" value="F:UDP-N-acetylmuramoyl-tripeptide-D-alanyl-D-alanine ligase activity"/>
    <property type="evidence" value="ECO:0007669"/>
    <property type="project" value="UniProtKB-EC"/>
</dbReference>
<organism evidence="6 7">
    <name type="scientific">Helicobacter mastomyrinus</name>
    <dbReference type="NCBI Taxonomy" id="287948"/>
    <lineage>
        <taxon>Bacteria</taxon>
        <taxon>Pseudomonadati</taxon>
        <taxon>Campylobacterota</taxon>
        <taxon>Epsilonproteobacteria</taxon>
        <taxon>Campylobacterales</taxon>
        <taxon>Helicobacteraceae</taxon>
        <taxon>Helicobacter</taxon>
    </lineage>
</organism>
<keyword evidence="7" id="KW-1185">Reference proteome</keyword>
<dbReference type="EMBL" id="CP145316">
    <property type="protein sequence ID" value="XAM17822.1"/>
    <property type="molecule type" value="Genomic_DNA"/>
</dbReference>
<dbReference type="SUPFAM" id="SSF53244">
    <property type="entry name" value="MurD-like peptide ligases, peptide-binding domain"/>
    <property type="match status" value="1"/>
</dbReference>
<dbReference type="InterPro" id="IPR036565">
    <property type="entry name" value="Mur-like_cat_sf"/>
</dbReference>
<dbReference type="PANTHER" id="PTHR43024">
    <property type="entry name" value="UDP-N-ACETYLMURAMOYL-TRIPEPTIDE--D-ALANYL-D-ALANINE LIGASE"/>
    <property type="match status" value="1"/>
</dbReference>
<feature type="transmembrane region" description="Helical" evidence="4">
    <location>
        <begin position="70"/>
        <end position="89"/>
    </location>
</feature>
<evidence type="ECO:0000259" key="5">
    <source>
        <dbReference type="Pfam" id="PF08245"/>
    </source>
</evidence>
<dbReference type="Gene3D" id="3.90.190.20">
    <property type="entry name" value="Mur ligase, C-terminal domain"/>
    <property type="match status" value="1"/>
</dbReference>
<feature type="transmembrane region" description="Helical" evidence="4">
    <location>
        <begin position="101"/>
        <end position="125"/>
    </location>
</feature>
<evidence type="ECO:0000313" key="6">
    <source>
        <dbReference type="EMBL" id="XAM17822.1"/>
    </source>
</evidence>
<dbReference type="EC" id="6.3.2.10" evidence="6"/>
<dbReference type="Gene3D" id="3.40.1190.10">
    <property type="entry name" value="Mur-like, catalytic domain"/>
    <property type="match status" value="1"/>
</dbReference>
<protein>
    <submittedName>
        <fullName evidence="6">UDP-N-acetylmuramoyl-tripeptide--D-alanyl-D-alanine ligase</fullName>
        <ecNumber evidence="6">6.3.2.10</ecNumber>
    </submittedName>
</protein>
<name>A0ABZ3F6S1_9HELI</name>
<evidence type="ECO:0000256" key="2">
    <source>
        <dbReference type="ARBA" id="ARBA00022741"/>
    </source>
</evidence>
<keyword evidence="3" id="KW-0067">ATP-binding</keyword>
<keyword evidence="4" id="KW-0812">Transmembrane</keyword>
<keyword evidence="4" id="KW-1133">Transmembrane helix</keyword>
<feature type="domain" description="Mur ligase central" evidence="5">
    <location>
        <begin position="171"/>
        <end position="350"/>
    </location>
</feature>
<keyword evidence="4" id="KW-0472">Membrane</keyword>
<evidence type="ECO:0000256" key="1">
    <source>
        <dbReference type="ARBA" id="ARBA00022598"/>
    </source>
</evidence>
<dbReference type="Pfam" id="PF08245">
    <property type="entry name" value="Mur_ligase_M"/>
    <property type="match status" value="1"/>
</dbReference>